<organism evidence="2 3">
    <name type="scientific">Coprococcus comes ATCC 27758</name>
    <dbReference type="NCBI Taxonomy" id="470146"/>
    <lineage>
        <taxon>Bacteria</taxon>
        <taxon>Bacillati</taxon>
        <taxon>Bacillota</taxon>
        <taxon>Clostridia</taxon>
        <taxon>Lachnospirales</taxon>
        <taxon>Lachnospiraceae</taxon>
        <taxon>Coprococcus</taxon>
    </lineage>
</organism>
<name>C0B6W5_9FIRM</name>
<dbReference type="Pfam" id="PF20469">
    <property type="entry name" value="OLD-like_TOPRIM"/>
    <property type="match status" value="1"/>
</dbReference>
<dbReference type="InterPro" id="IPR034139">
    <property type="entry name" value="TOPRIM_OLD"/>
</dbReference>
<evidence type="ECO:0000259" key="1">
    <source>
        <dbReference type="Pfam" id="PF20469"/>
    </source>
</evidence>
<protein>
    <recommendedName>
        <fullName evidence="1">OLD protein-like TOPRIM domain-containing protein</fullName>
    </recommendedName>
</protein>
<reference evidence="2 3" key="2">
    <citation type="submission" date="2009-03" db="EMBL/GenBank/DDBJ databases">
        <title>Draft genome sequence of Coprococcus comes (ATCC 27758).</title>
        <authorList>
            <person name="Sudarsanam P."/>
            <person name="Ley R."/>
            <person name="Guruge J."/>
            <person name="Turnbaugh P.J."/>
            <person name="Mahowald M."/>
            <person name="Liep D."/>
            <person name="Gordon J."/>
        </authorList>
    </citation>
    <scope>NUCLEOTIDE SEQUENCE [LARGE SCALE GENOMIC DNA]</scope>
    <source>
        <strain evidence="2 3">ATCC 27758</strain>
    </source>
</reference>
<gene>
    <name evidence="2" type="ORF">COPCOM_00886</name>
</gene>
<feature type="domain" description="OLD protein-like TOPRIM" evidence="1">
    <location>
        <begin position="20"/>
        <end position="84"/>
    </location>
</feature>
<dbReference type="EMBL" id="ABVR01000037">
    <property type="protein sequence ID" value="EEG90658.1"/>
    <property type="molecule type" value="Genomic_DNA"/>
</dbReference>
<accession>C0B6W5</accession>
<sequence>MKVAFQDFGYRLNALSAECFFVNGVFLVEGVSEVLFYTALAKEIGVDLDRTNISILSVEGVGFKPYIAVCNALNISWVMRTDNDVFAKPNKKPTKNYYAGISRVMGILTQFKDEDNELIKYWNEHDNENEWEYKKKPPKEAIDLNTYIREEITQYGIYLSMFDLETDLAKSSIKNILKEYYGKKRENSLIKAMQTHKAKNMMDFLSKKRSELGVLREDDISKPLIALRSSVEERIHPKHD</sequence>
<dbReference type="HOGENOM" id="CLU_1154875_0_0_9"/>
<dbReference type="AlphaFoldDB" id="C0B6W5"/>
<comment type="caution">
    <text evidence="2">The sequence shown here is derived from an EMBL/GenBank/DDBJ whole genome shotgun (WGS) entry which is preliminary data.</text>
</comment>
<proteinExistence type="predicted"/>
<evidence type="ECO:0000313" key="2">
    <source>
        <dbReference type="EMBL" id="EEG90658.1"/>
    </source>
</evidence>
<evidence type="ECO:0000313" key="3">
    <source>
        <dbReference type="Proteomes" id="UP000003793"/>
    </source>
</evidence>
<reference evidence="2 3" key="1">
    <citation type="submission" date="2009-02" db="EMBL/GenBank/DDBJ databases">
        <authorList>
            <person name="Fulton L."/>
            <person name="Clifton S."/>
            <person name="Fulton B."/>
            <person name="Xu J."/>
            <person name="Minx P."/>
            <person name="Pepin K.H."/>
            <person name="Johnson M."/>
            <person name="Bhonagiri V."/>
            <person name="Nash W.E."/>
            <person name="Mardis E.R."/>
            <person name="Wilson R.K."/>
        </authorList>
    </citation>
    <scope>NUCLEOTIDE SEQUENCE [LARGE SCALE GENOMIC DNA]</scope>
    <source>
        <strain evidence="2 3">ATCC 27758</strain>
    </source>
</reference>
<dbReference type="CDD" id="cd01026">
    <property type="entry name" value="TOPRIM_OLD"/>
    <property type="match status" value="1"/>
</dbReference>
<dbReference type="Proteomes" id="UP000003793">
    <property type="component" value="Unassembled WGS sequence"/>
</dbReference>